<name>A0A6J4JB64_9PROT</name>
<feature type="compositionally biased region" description="Low complexity" evidence="1">
    <location>
        <begin position="72"/>
        <end position="85"/>
    </location>
</feature>
<accession>A0A6J4JB64</accession>
<proteinExistence type="predicted"/>
<evidence type="ECO:0000256" key="1">
    <source>
        <dbReference type="SAM" id="MobiDB-lite"/>
    </source>
</evidence>
<evidence type="ECO:0000313" key="2">
    <source>
        <dbReference type="EMBL" id="CAA9273486.1"/>
    </source>
</evidence>
<organism evidence="2">
    <name type="scientific">uncultured Craurococcus sp</name>
    <dbReference type="NCBI Taxonomy" id="1135998"/>
    <lineage>
        <taxon>Bacteria</taxon>
        <taxon>Pseudomonadati</taxon>
        <taxon>Pseudomonadota</taxon>
        <taxon>Alphaproteobacteria</taxon>
        <taxon>Acetobacterales</taxon>
        <taxon>Acetobacteraceae</taxon>
        <taxon>Craurococcus</taxon>
        <taxon>environmental samples</taxon>
    </lineage>
</organism>
<dbReference type="AlphaFoldDB" id="A0A6J4JB64"/>
<reference evidence="2" key="1">
    <citation type="submission" date="2020-02" db="EMBL/GenBank/DDBJ databases">
        <authorList>
            <person name="Meier V. D."/>
        </authorList>
    </citation>
    <scope>NUCLEOTIDE SEQUENCE</scope>
    <source>
        <strain evidence="2">AVDCRST_MAG27</strain>
    </source>
</reference>
<dbReference type="EMBL" id="CADCTD010000150">
    <property type="protein sequence ID" value="CAA9273486.1"/>
    <property type="molecule type" value="Genomic_DNA"/>
</dbReference>
<feature type="region of interest" description="Disordered" evidence="1">
    <location>
        <begin position="65"/>
        <end position="85"/>
    </location>
</feature>
<protein>
    <submittedName>
        <fullName evidence="2">Uncharacterized protein</fullName>
    </submittedName>
</protein>
<sequence length="85" mass="8878">MSDSARDPVGAAAARLEAAVERLSEAFTRVRVPAAGGDMVPRAEVAAMAERLEATIARLRGALAEELRPEGLPEGLSEPPQGEPD</sequence>
<gene>
    <name evidence="2" type="ORF">AVDCRST_MAG27-3657</name>
</gene>